<sequence length="50" mass="5615">MNVLDNIATVLANTEMKHSMREAMVEQMIEGLETVEADRFMAIAFGDIEV</sequence>
<accession>A0A7G4AVV3</accession>
<reference evidence="1 3" key="1">
    <citation type="submission" date="2020-07" db="EMBL/GenBank/DDBJ databases">
        <title>Streptomyces phage Genome sequencing and assembly.</title>
        <authorList>
            <person name="Sharma V."/>
            <person name="Hardy A."/>
            <person name="Frunzke J."/>
        </authorList>
    </citation>
    <scope>NUCLEOTIDE SEQUENCE [LARGE SCALE GENOMIC DNA]</scope>
</reference>
<evidence type="ECO:0000313" key="2">
    <source>
        <dbReference type="EMBL" id="QMP84367.1"/>
    </source>
</evidence>
<name>A0A7G4AVV3_9CAUD</name>
<dbReference type="EMBL" id="MT711976">
    <property type="protein sequence ID" value="QMP84367.1"/>
    <property type="molecule type" value="Genomic_DNA"/>
</dbReference>
<proteinExistence type="predicted"/>
<evidence type="ECO:0000313" key="3">
    <source>
        <dbReference type="Proteomes" id="UP000515922"/>
    </source>
</evidence>
<gene>
    <name evidence="1" type="ORF">HUN41_00013</name>
    <name evidence="2" type="ORF">HUN41_00279</name>
</gene>
<keyword evidence="3" id="KW-1185">Reference proteome</keyword>
<dbReference type="Proteomes" id="UP000515922">
    <property type="component" value="Segment"/>
</dbReference>
<protein>
    <submittedName>
        <fullName evidence="1">Uncharacterized protein</fullName>
    </submittedName>
</protein>
<organism evidence="1 3">
    <name type="scientific">Streptomyces phage Coruscant</name>
    <dbReference type="NCBI Taxonomy" id="2739834"/>
    <lineage>
        <taxon>Viruses</taxon>
        <taxon>Duplodnaviria</taxon>
        <taxon>Heunggongvirae</taxon>
        <taxon>Uroviricota</taxon>
        <taxon>Caudoviricetes</taxon>
        <taxon>Stanwilliamsviridae</taxon>
        <taxon>Boydwoodruffvirinae</taxon>
        <taxon>Coruscantvirus</taxon>
        <taxon>Coruscantvirus coruscant</taxon>
    </lineage>
</organism>
<dbReference type="EMBL" id="MT711976">
    <property type="protein sequence ID" value="QMP84143.1"/>
    <property type="molecule type" value="Genomic_DNA"/>
</dbReference>
<evidence type="ECO:0000313" key="1">
    <source>
        <dbReference type="EMBL" id="QMP84143.1"/>
    </source>
</evidence>